<sequence length="99" mass="11733">MCLYHLEKLEEEIIDAKYTLTCDRIVSLKDKARKIEESIELTRRDMVHPTEVEIELKKRLDQLTDRLIQKQMQVESLSSEKAALSMRIKVCLYRPTHCI</sequence>
<protein>
    <submittedName>
        <fullName evidence="8">Golgin candidate 2</fullName>
    </submittedName>
</protein>
<evidence type="ECO:0000256" key="6">
    <source>
        <dbReference type="ARBA" id="ARBA00023136"/>
    </source>
</evidence>
<evidence type="ECO:0000256" key="4">
    <source>
        <dbReference type="ARBA" id="ARBA00023034"/>
    </source>
</evidence>
<comment type="subcellular location">
    <subcellularLocation>
        <location evidence="1">Golgi apparatus membrane</location>
    </subcellularLocation>
</comment>
<keyword evidence="6" id="KW-0472">Membrane</keyword>
<dbReference type="EMBL" id="CM000781">
    <property type="protein sequence ID" value="AQK76512.1"/>
    <property type="molecule type" value="Genomic_DNA"/>
</dbReference>
<keyword evidence="5 7" id="KW-0175">Coiled coil</keyword>
<evidence type="ECO:0000256" key="3">
    <source>
        <dbReference type="ARBA" id="ARBA00022989"/>
    </source>
</evidence>
<evidence type="ECO:0000256" key="7">
    <source>
        <dbReference type="SAM" id="Coils"/>
    </source>
</evidence>
<reference evidence="8" key="1">
    <citation type="submission" date="2015-12" db="EMBL/GenBank/DDBJ databases">
        <title>Update maize B73 reference genome by single molecule sequencing technologies.</title>
        <authorList>
            <consortium name="Maize Genome Sequencing Project"/>
            <person name="Ware D."/>
        </authorList>
    </citation>
    <scope>NUCLEOTIDE SEQUENCE</scope>
    <source>
        <tissue evidence="8">Seedling</tissue>
    </source>
</reference>
<keyword evidence="2" id="KW-0812">Transmembrane</keyword>
<keyword evidence="4" id="KW-0333">Golgi apparatus</keyword>
<dbReference type="AlphaFoldDB" id="A0A1D6HQG5"/>
<organism evidence="8">
    <name type="scientific">Zea mays</name>
    <name type="common">Maize</name>
    <dbReference type="NCBI Taxonomy" id="4577"/>
    <lineage>
        <taxon>Eukaryota</taxon>
        <taxon>Viridiplantae</taxon>
        <taxon>Streptophyta</taxon>
        <taxon>Embryophyta</taxon>
        <taxon>Tracheophyta</taxon>
        <taxon>Spermatophyta</taxon>
        <taxon>Magnoliopsida</taxon>
        <taxon>Liliopsida</taxon>
        <taxon>Poales</taxon>
        <taxon>Poaceae</taxon>
        <taxon>PACMAD clade</taxon>
        <taxon>Panicoideae</taxon>
        <taxon>Andropogonodae</taxon>
        <taxon>Andropogoneae</taxon>
        <taxon>Tripsacinae</taxon>
        <taxon>Zea</taxon>
    </lineage>
</organism>
<evidence type="ECO:0000313" key="8">
    <source>
        <dbReference type="EMBL" id="AQK76512.1"/>
    </source>
</evidence>
<dbReference type="GO" id="GO:0000139">
    <property type="term" value="C:Golgi membrane"/>
    <property type="evidence" value="ECO:0007669"/>
    <property type="project" value="UniProtKB-SubCell"/>
</dbReference>
<dbReference type="ExpressionAtlas" id="A0A1D6HQG5">
    <property type="expression patterns" value="baseline and differential"/>
</dbReference>
<gene>
    <name evidence="8" type="ORF">ZEAMMB73_Zm00001d018585</name>
</gene>
<dbReference type="PANTHER" id="PTHR13815">
    <property type="entry name" value="GOLGIN-84"/>
    <property type="match status" value="1"/>
</dbReference>
<dbReference type="InParanoid" id="A0A1D6HQG5"/>
<name>A0A1D6HQG5_MAIZE</name>
<dbReference type="Pfam" id="PF09787">
    <property type="entry name" value="Golgin_A5"/>
    <property type="match status" value="1"/>
</dbReference>
<dbReference type="InterPro" id="IPR019177">
    <property type="entry name" value="Golgin_subfamily_A_member_5"/>
</dbReference>
<evidence type="ECO:0000256" key="5">
    <source>
        <dbReference type="ARBA" id="ARBA00023054"/>
    </source>
</evidence>
<dbReference type="GO" id="GO:0007030">
    <property type="term" value="P:Golgi organization"/>
    <property type="evidence" value="ECO:0007669"/>
    <property type="project" value="InterPro"/>
</dbReference>
<evidence type="ECO:0000256" key="1">
    <source>
        <dbReference type="ARBA" id="ARBA00004394"/>
    </source>
</evidence>
<keyword evidence="3" id="KW-1133">Transmembrane helix</keyword>
<proteinExistence type="predicted"/>
<dbReference type="PANTHER" id="PTHR13815:SF5">
    <property type="entry name" value="GOLGIN CANDIDATE 2"/>
    <property type="match status" value="1"/>
</dbReference>
<accession>A0A1D6HQG5</accession>
<feature type="coiled-coil region" evidence="7">
    <location>
        <begin position="25"/>
        <end position="80"/>
    </location>
</feature>
<evidence type="ECO:0000256" key="2">
    <source>
        <dbReference type="ARBA" id="ARBA00022692"/>
    </source>
</evidence>
<dbReference type="SMR" id="A0A1D6HQG5"/>